<organism evidence="1 2">
    <name type="scientific">Atta colombica</name>
    <dbReference type="NCBI Taxonomy" id="520822"/>
    <lineage>
        <taxon>Eukaryota</taxon>
        <taxon>Metazoa</taxon>
        <taxon>Ecdysozoa</taxon>
        <taxon>Arthropoda</taxon>
        <taxon>Hexapoda</taxon>
        <taxon>Insecta</taxon>
        <taxon>Pterygota</taxon>
        <taxon>Neoptera</taxon>
        <taxon>Endopterygota</taxon>
        <taxon>Hymenoptera</taxon>
        <taxon>Apocrita</taxon>
        <taxon>Aculeata</taxon>
        <taxon>Formicoidea</taxon>
        <taxon>Formicidae</taxon>
        <taxon>Myrmicinae</taxon>
        <taxon>Atta</taxon>
    </lineage>
</organism>
<dbReference type="EMBL" id="KQ976493">
    <property type="protein sequence ID" value="KYM83295.1"/>
    <property type="molecule type" value="Genomic_DNA"/>
</dbReference>
<keyword evidence="2" id="KW-1185">Reference proteome</keyword>
<sequence>MSTNAEVLHNVRFVSDTISSFREFTVSTPIIEGLSRTPLPLKFSLSSNDSRALARRLTASTQVRRAHHCDNSLKKTREIVPLVDESLLVRMHVLKNKLLHHAYLVVEDENYVNKFPSINQHTHRKLRQAFDAILQQFSSNGNRKSMLSANRSFQAQNLTCSTLLQTILSRAPEDRENIAPILSIDDDIVQISPPAPPRLEIKAHTELCDISDSLQIGLQKSRGTNSQKHSVLGEVRDTLRAREKLPSTPRLALNTT</sequence>
<protein>
    <submittedName>
        <fullName evidence="1">Uncharacterized protein</fullName>
    </submittedName>
</protein>
<accession>A0A151I344</accession>
<proteinExistence type="predicted"/>
<evidence type="ECO:0000313" key="1">
    <source>
        <dbReference type="EMBL" id="KYM83295.1"/>
    </source>
</evidence>
<dbReference type="STRING" id="520822.A0A151I344"/>
<reference evidence="1 2" key="1">
    <citation type="submission" date="2015-09" db="EMBL/GenBank/DDBJ databases">
        <title>Atta colombica WGS genome.</title>
        <authorList>
            <person name="Nygaard S."/>
            <person name="Hu H."/>
            <person name="Boomsma J."/>
            <person name="Zhang G."/>
        </authorList>
    </citation>
    <scope>NUCLEOTIDE SEQUENCE [LARGE SCALE GENOMIC DNA]</scope>
    <source>
        <strain evidence="1">Treedump-2</strain>
        <tissue evidence="1">Whole body</tissue>
    </source>
</reference>
<name>A0A151I344_9HYME</name>
<evidence type="ECO:0000313" key="2">
    <source>
        <dbReference type="Proteomes" id="UP000078540"/>
    </source>
</evidence>
<dbReference type="Proteomes" id="UP000078540">
    <property type="component" value="Unassembled WGS sequence"/>
</dbReference>
<gene>
    <name evidence="1" type="ORF">ALC53_06226</name>
</gene>
<dbReference type="AlphaFoldDB" id="A0A151I344"/>